<keyword evidence="1" id="KW-0378">Hydrolase</keyword>
<dbReference type="GO" id="GO:0004555">
    <property type="term" value="F:alpha,alpha-trehalase activity"/>
    <property type="evidence" value="ECO:0007669"/>
    <property type="project" value="InterPro"/>
</dbReference>
<dbReference type="GO" id="GO:0005993">
    <property type="term" value="P:trehalose catabolic process"/>
    <property type="evidence" value="ECO:0007669"/>
    <property type="project" value="TreeGrafter"/>
</dbReference>
<proteinExistence type="predicted"/>
<dbReference type="InterPro" id="IPR018232">
    <property type="entry name" value="Glyco_hydro_37_CS"/>
</dbReference>
<dbReference type="PROSITE" id="PS00928">
    <property type="entry name" value="TREHALASE_2"/>
    <property type="match status" value="1"/>
</dbReference>
<dbReference type="Pfam" id="PF01204">
    <property type="entry name" value="Trehalase"/>
    <property type="match status" value="1"/>
</dbReference>
<evidence type="ECO:0000256" key="1">
    <source>
        <dbReference type="ARBA" id="ARBA00022801"/>
    </source>
</evidence>
<dbReference type="Gene3D" id="1.50.10.10">
    <property type="match status" value="1"/>
</dbReference>
<evidence type="ECO:0000256" key="2">
    <source>
        <dbReference type="ARBA" id="ARBA00023295"/>
    </source>
</evidence>
<organism evidence="3 4">
    <name type="scientific">Halotia branconii CENA392</name>
    <dbReference type="NCBI Taxonomy" id="1539056"/>
    <lineage>
        <taxon>Bacteria</taxon>
        <taxon>Bacillati</taxon>
        <taxon>Cyanobacteriota</taxon>
        <taxon>Cyanophyceae</taxon>
        <taxon>Nostocales</taxon>
        <taxon>Nodulariaceae</taxon>
        <taxon>Halotia</taxon>
    </lineage>
</organism>
<keyword evidence="2 3" id="KW-0326">Glycosidase</keyword>
<gene>
    <name evidence="3" type="ORF">QI031_06905</name>
</gene>
<dbReference type="PANTHER" id="PTHR23403">
    <property type="entry name" value="TREHALASE"/>
    <property type="match status" value="1"/>
</dbReference>
<dbReference type="PRINTS" id="PR00744">
    <property type="entry name" value="GLHYDRLASE37"/>
</dbReference>
<dbReference type="InterPro" id="IPR001661">
    <property type="entry name" value="Glyco_hydro_37"/>
</dbReference>
<dbReference type="RefSeq" id="WP_281484452.1">
    <property type="nucleotide sequence ID" value="NZ_CP124543.1"/>
</dbReference>
<dbReference type="EMBL" id="CP124543">
    <property type="protein sequence ID" value="WGV27213.1"/>
    <property type="molecule type" value="Genomic_DNA"/>
</dbReference>
<accession>A0AAJ6NVL0</accession>
<reference evidence="3 4" key="1">
    <citation type="journal article" date="2023" name="Limnol Oceanogr Lett">
        <title>Environmental adaptations by the intertidal Antarctic cyanobacterium Halotia branconii CENA392 as revealed using long-read genome sequencing.</title>
        <authorList>
            <person name="Dextro R.B."/>
            <person name="Delbaje E."/>
            <person name="Freitas P.N.N."/>
            <person name="Geraldes V."/>
            <person name="Pinto E."/>
            <person name="Long P.F."/>
            <person name="Fiore M.F."/>
        </authorList>
    </citation>
    <scope>NUCLEOTIDE SEQUENCE [LARGE SCALE GENOMIC DNA]</scope>
    <source>
        <strain evidence="3 4">CENA392</strain>
    </source>
</reference>
<dbReference type="AlphaFoldDB" id="A0AAJ6NVL0"/>
<dbReference type="InterPro" id="IPR012341">
    <property type="entry name" value="6hp_glycosidase-like_sf"/>
</dbReference>
<dbReference type="Proteomes" id="UP001223520">
    <property type="component" value="Chromosome"/>
</dbReference>
<dbReference type="PROSITE" id="PS00927">
    <property type="entry name" value="TREHALASE_1"/>
    <property type="match status" value="1"/>
</dbReference>
<protein>
    <submittedName>
        <fullName evidence="3">Trehalase family glycosidase</fullName>
    </submittedName>
</protein>
<keyword evidence="4" id="KW-1185">Reference proteome</keyword>
<dbReference type="InterPro" id="IPR008928">
    <property type="entry name" value="6-hairpin_glycosidase_sf"/>
</dbReference>
<dbReference type="PANTHER" id="PTHR23403:SF6">
    <property type="entry name" value="CYTOSOLIC NEUTRAL TREHALASE-RELATED"/>
    <property type="match status" value="1"/>
</dbReference>
<dbReference type="KEGG" id="hbq:QI031_06905"/>
<name>A0AAJ6NVL0_9CYAN</name>
<sequence length="514" mass="59443">MTIQSTQTTLPFTTAQINAVQAHIKKTWKTLTRSHEHLLQSAKDAKLEHKPGNPWIVYISPRENCPNVQSILERSLSPDEMQQLEIRTLPTEVEAIGEGEHGLLYLPGPYVVPGGRFNEMYGWDSYFILLGLLRDQEWDLAQSQVDQLLYQMQNYGTILNSNRTYMLSRSQPPVLSMMVLALFQHTKDQAWLCSAVPLLEQFYYYWVVPPHLNPATGLSRYYAFGEGPAPEVLFSERDEEGRSHYDRVKEYYKTFDIEDYNVNLYYKRDKDELTSLFYKGDRTMRESGFDITNRFGPFSIDILHYAPVCLNSLLYQTEQDLAQINDILGNEQLAKQWRDRADNRRDQIDRCLWDEQKGLYLDYHLQSGDRRPYEFATTFYPLWMGLASESQAQRVVENLSLFEAPGGIFTSTHVTGNQWDAPFGWAPLTLIAVQGLHRYGYHTEGDRIAQKFLAMVFKEFERHGNLVEKYDVERCSANVSDEICFGYSSNEVGFGWTNGVVLELLASLTHPQKM</sequence>
<dbReference type="SUPFAM" id="SSF48208">
    <property type="entry name" value="Six-hairpin glycosidases"/>
    <property type="match status" value="1"/>
</dbReference>
<evidence type="ECO:0000313" key="4">
    <source>
        <dbReference type="Proteomes" id="UP001223520"/>
    </source>
</evidence>
<evidence type="ECO:0000313" key="3">
    <source>
        <dbReference type="EMBL" id="WGV27213.1"/>
    </source>
</evidence>